<sequence>MYQILITYPCLSFMQMDLQNTSMTVQLGRGARIQLANAVIQTGKTGATIQFGSVDFPAIVARASGAPTRRAHLPCHNLLLKFLVGGFLYSRGYHSLKSQLPRGLCLMEESLW</sequence>
<dbReference type="Proteomes" id="UP000233837">
    <property type="component" value="Unassembled WGS sequence"/>
</dbReference>
<name>A0A2I0VAQ9_9ASPA</name>
<reference evidence="1 2" key="2">
    <citation type="journal article" date="2017" name="Nature">
        <title>The Apostasia genome and the evolution of orchids.</title>
        <authorList>
            <person name="Zhang G.Q."/>
            <person name="Liu K.W."/>
            <person name="Li Z."/>
            <person name="Lohaus R."/>
            <person name="Hsiao Y.Y."/>
            <person name="Niu S.C."/>
            <person name="Wang J.Y."/>
            <person name="Lin Y.C."/>
            <person name="Xu Q."/>
            <person name="Chen L.J."/>
            <person name="Yoshida K."/>
            <person name="Fujiwara S."/>
            <person name="Wang Z.W."/>
            <person name="Zhang Y.Q."/>
            <person name="Mitsuda N."/>
            <person name="Wang M."/>
            <person name="Liu G.H."/>
            <person name="Pecoraro L."/>
            <person name="Huang H.X."/>
            <person name="Xiao X.J."/>
            <person name="Lin M."/>
            <person name="Wu X.Y."/>
            <person name="Wu W.L."/>
            <person name="Chen Y.Y."/>
            <person name="Chang S.B."/>
            <person name="Sakamoto S."/>
            <person name="Ohme-Takagi M."/>
            <person name="Yagi M."/>
            <person name="Zeng S.J."/>
            <person name="Shen C.Y."/>
            <person name="Yeh C.M."/>
            <person name="Luo Y.B."/>
            <person name="Tsai W.C."/>
            <person name="Van de Peer Y."/>
            <person name="Liu Z.J."/>
        </authorList>
    </citation>
    <scope>NUCLEOTIDE SEQUENCE [LARGE SCALE GENOMIC DNA]</scope>
    <source>
        <tissue evidence="1">The whole plant</tissue>
    </source>
</reference>
<evidence type="ECO:0000313" key="2">
    <source>
        <dbReference type="Proteomes" id="UP000233837"/>
    </source>
</evidence>
<proteinExistence type="predicted"/>
<dbReference type="EMBL" id="KZ505089">
    <property type="protein sequence ID" value="PKU60493.1"/>
    <property type="molecule type" value="Genomic_DNA"/>
</dbReference>
<reference evidence="1 2" key="1">
    <citation type="journal article" date="2016" name="Sci. Rep.">
        <title>The Dendrobium catenatum Lindl. genome sequence provides insights into polysaccharide synthase, floral development and adaptive evolution.</title>
        <authorList>
            <person name="Zhang G.Q."/>
            <person name="Xu Q."/>
            <person name="Bian C."/>
            <person name="Tsai W.C."/>
            <person name="Yeh C.M."/>
            <person name="Liu K.W."/>
            <person name="Yoshida K."/>
            <person name="Zhang L.S."/>
            <person name="Chang S.B."/>
            <person name="Chen F."/>
            <person name="Shi Y."/>
            <person name="Su Y.Y."/>
            <person name="Zhang Y.Q."/>
            <person name="Chen L.J."/>
            <person name="Yin Y."/>
            <person name="Lin M."/>
            <person name="Huang H."/>
            <person name="Deng H."/>
            <person name="Wang Z.W."/>
            <person name="Zhu S.L."/>
            <person name="Zhao X."/>
            <person name="Deng C."/>
            <person name="Niu S.C."/>
            <person name="Huang J."/>
            <person name="Wang M."/>
            <person name="Liu G.H."/>
            <person name="Yang H.J."/>
            <person name="Xiao X.J."/>
            <person name="Hsiao Y.Y."/>
            <person name="Wu W.L."/>
            <person name="Chen Y.Y."/>
            <person name="Mitsuda N."/>
            <person name="Ohme-Takagi M."/>
            <person name="Luo Y.B."/>
            <person name="Van de Peer Y."/>
            <person name="Liu Z.J."/>
        </authorList>
    </citation>
    <scope>NUCLEOTIDE SEQUENCE [LARGE SCALE GENOMIC DNA]</scope>
    <source>
        <tissue evidence="1">The whole plant</tissue>
    </source>
</reference>
<protein>
    <submittedName>
        <fullName evidence="1">Uncharacterized protein</fullName>
    </submittedName>
</protein>
<accession>A0A2I0VAQ9</accession>
<evidence type="ECO:0000313" key="1">
    <source>
        <dbReference type="EMBL" id="PKU60493.1"/>
    </source>
</evidence>
<organism evidence="1 2">
    <name type="scientific">Dendrobium catenatum</name>
    <dbReference type="NCBI Taxonomy" id="906689"/>
    <lineage>
        <taxon>Eukaryota</taxon>
        <taxon>Viridiplantae</taxon>
        <taxon>Streptophyta</taxon>
        <taxon>Embryophyta</taxon>
        <taxon>Tracheophyta</taxon>
        <taxon>Spermatophyta</taxon>
        <taxon>Magnoliopsida</taxon>
        <taxon>Liliopsida</taxon>
        <taxon>Asparagales</taxon>
        <taxon>Orchidaceae</taxon>
        <taxon>Epidendroideae</taxon>
        <taxon>Malaxideae</taxon>
        <taxon>Dendrobiinae</taxon>
        <taxon>Dendrobium</taxon>
    </lineage>
</organism>
<keyword evidence="2" id="KW-1185">Reference proteome</keyword>
<gene>
    <name evidence="1" type="ORF">MA16_Dca028107</name>
</gene>
<dbReference type="AlphaFoldDB" id="A0A2I0VAQ9"/>